<organism evidence="2 3">
    <name type="scientific">Devosia soli</name>
    <dbReference type="NCBI Taxonomy" id="361041"/>
    <lineage>
        <taxon>Bacteria</taxon>
        <taxon>Pseudomonadati</taxon>
        <taxon>Pseudomonadota</taxon>
        <taxon>Alphaproteobacteria</taxon>
        <taxon>Hyphomicrobiales</taxon>
        <taxon>Devosiaceae</taxon>
        <taxon>Devosia</taxon>
    </lineage>
</organism>
<dbReference type="STRING" id="361041.VW35_00495"/>
<dbReference type="PATRIC" id="fig|361041.3.peg.2454"/>
<protein>
    <submittedName>
        <fullName evidence="2">Uncharacterized protein</fullName>
    </submittedName>
</protein>
<dbReference type="Proteomes" id="UP000033514">
    <property type="component" value="Unassembled WGS sequence"/>
</dbReference>
<dbReference type="AlphaFoldDB" id="A0A0F5LL70"/>
<evidence type="ECO:0000313" key="1">
    <source>
        <dbReference type="EMBL" id="KKB82366.1"/>
    </source>
</evidence>
<dbReference type="Gene3D" id="3.10.180.10">
    <property type="entry name" value="2,3-Dihydroxybiphenyl 1,2-Dioxygenase, domain 1"/>
    <property type="match status" value="2"/>
</dbReference>
<evidence type="ECO:0000313" key="3">
    <source>
        <dbReference type="Proteomes" id="UP000033514"/>
    </source>
</evidence>
<accession>A0A0F5LL70</accession>
<reference evidence="2 3" key="1">
    <citation type="submission" date="2015-03" db="EMBL/GenBank/DDBJ databases">
        <authorList>
            <person name="Hassan Y.I."/>
            <person name="Lepp D."/>
            <person name="Zhou T."/>
        </authorList>
    </citation>
    <scope>NUCLEOTIDE SEQUENCE [LARGE SCALE GENOMIC DNA]</scope>
    <source>
        <strain evidence="2 3">GH2-10</strain>
    </source>
</reference>
<dbReference type="EMBL" id="LAJG01000003">
    <property type="protein sequence ID" value="KKB82366.1"/>
    <property type="molecule type" value="Genomic_DNA"/>
</dbReference>
<gene>
    <name evidence="1" type="ORF">VW35_00495</name>
    <name evidence="2" type="ORF">VW35_00500</name>
</gene>
<dbReference type="EMBL" id="LAJG01000003">
    <property type="protein sequence ID" value="KKB82367.1"/>
    <property type="molecule type" value="Genomic_DNA"/>
</dbReference>
<dbReference type="InterPro" id="IPR029068">
    <property type="entry name" value="Glyas_Bleomycin-R_OHBP_Dase"/>
</dbReference>
<evidence type="ECO:0000313" key="2">
    <source>
        <dbReference type="EMBL" id="KKB82367.1"/>
    </source>
</evidence>
<proteinExistence type="predicted"/>
<comment type="caution">
    <text evidence="2">The sequence shown here is derived from an EMBL/GenBank/DDBJ whole genome shotgun (WGS) entry which is preliminary data.</text>
</comment>
<keyword evidence="3" id="KW-1185">Reference proteome</keyword>
<sequence length="67" mass="6843">MPGHVQCHVAVSAGFCGLLPVSRTGGHEAARQLHLFYGYYAASPGSLIAFLVWQGGSSGQAGAGLAR</sequence>
<name>A0A0F5LL70_9HYPH</name>